<dbReference type="InterPro" id="IPR031709">
    <property type="entry name" value="PutAbiC"/>
</dbReference>
<sequence>MNSQDEQVKEIKSPFKRYIIIAGIMILIVLILYFSKFGFYKLSSNQGDWGTFGDFVGGSLNPLLAFLSLIALLTTIKIQTQELSETRKEIRASSRALQDQSESAKLQIFENTFFKMIDVHNSIVLNLSLKKFNVSKYVDNKFMVKFIDNFIELERNEDSKDRDTIRQLHDICKSYTKLNLFSKEAQYEKFYNYYEDKISNYYGFIYQILKFIKDEEDNNQDFKSKKYVYLFRSLFSKSELTLLAYHCLSKIGRKKFKSLLEHFEFFEHLPIKYLDDNLISKFDKNIFGKSDKWKKYLENKQNKFKDEYATT</sequence>
<evidence type="ECO:0000313" key="2">
    <source>
        <dbReference type="EMBL" id="UTJ06212.1"/>
    </source>
</evidence>
<dbReference type="Proteomes" id="UP001060012">
    <property type="component" value="Chromosome"/>
</dbReference>
<feature type="transmembrane region" description="Helical" evidence="1">
    <location>
        <begin position="55"/>
        <end position="78"/>
    </location>
</feature>
<keyword evidence="1" id="KW-0812">Transmembrane</keyword>
<dbReference type="EMBL" id="CP100595">
    <property type="protein sequence ID" value="UTJ06212.1"/>
    <property type="molecule type" value="Genomic_DNA"/>
</dbReference>
<dbReference type="Pfam" id="PF16872">
    <property type="entry name" value="putAbiC"/>
    <property type="match status" value="1"/>
</dbReference>
<evidence type="ECO:0000313" key="3">
    <source>
        <dbReference type="Proteomes" id="UP001060012"/>
    </source>
</evidence>
<organism evidence="2 3">
    <name type="scientific">Arcobacter roscoffensis</name>
    <dbReference type="NCBI Taxonomy" id="2961520"/>
    <lineage>
        <taxon>Bacteria</taxon>
        <taxon>Pseudomonadati</taxon>
        <taxon>Campylobacterota</taxon>
        <taxon>Epsilonproteobacteria</taxon>
        <taxon>Campylobacterales</taxon>
        <taxon>Arcobacteraceae</taxon>
        <taxon>Arcobacter</taxon>
    </lineage>
</organism>
<reference evidence="2" key="1">
    <citation type="submission" date="2022-07" db="EMBL/GenBank/DDBJ databases">
        <title>Arcobacter roscoffensis sp. nov., a marine bacterium isolated from coastal seawater collected from Roscoff, France.</title>
        <authorList>
            <person name="Pascual J."/>
            <person name="Lepeaux C."/>
            <person name="Methner A."/>
            <person name="Overmann J."/>
        </authorList>
    </citation>
    <scope>NUCLEOTIDE SEQUENCE</scope>
    <source>
        <strain evidence="2">ARW1-2F2</strain>
    </source>
</reference>
<name>A0ABY5E1Y9_9BACT</name>
<feature type="transmembrane region" description="Helical" evidence="1">
    <location>
        <begin position="18"/>
        <end position="35"/>
    </location>
</feature>
<protein>
    <submittedName>
        <fullName evidence="2">Phage abortive infection protein</fullName>
    </submittedName>
</protein>
<keyword evidence="1" id="KW-0472">Membrane</keyword>
<dbReference type="RefSeq" id="WP_254576392.1">
    <property type="nucleotide sequence ID" value="NZ_CP100595.1"/>
</dbReference>
<keyword evidence="1" id="KW-1133">Transmembrane helix</keyword>
<evidence type="ECO:0000256" key="1">
    <source>
        <dbReference type="SAM" id="Phobius"/>
    </source>
</evidence>
<gene>
    <name evidence="2" type="ORF">NJU99_13300</name>
</gene>
<accession>A0ABY5E1Y9</accession>
<keyword evidence="3" id="KW-1185">Reference proteome</keyword>
<proteinExistence type="predicted"/>